<name>A0A4Y7I5C7_PAPSO</name>
<gene>
    <name evidence="2" type="ORF">C5167_037079</name>
</gene>
<dbReference type="Proteomes" id="UP000316621">
    <property type="component" value="Chromosome 1"/>
</dbReference>
<keyword evidence="3" id="KW-1185">Reference proteome</keyword>
<dbReference type="EMBL" id="CM010715">
    <property type="protein sequence ID" value="RZC44133.1"/>
    <property type="molecule type" value="Genomic_DNA"/>
</dbReference>
<protein>
    <submittedName>
        <fullName evidence="2">Uncharacterized protein</fullName>
    </submittedName>
</protein>
<dbReference type="Gramene" id="RZC44133">
    <property type="protein sequence ID" value="RZC44133"/>
    <property type="gene ID" value="C5167_037079"/>
</dbReference>
<proteinExistence type="predicted"/>
<evidence type="ECO:0000313" key="3">
    <source>
        <dbReference type="Proteomes" id="UP000316621"/>
    </source>
</evidence>
<keyword evidence="1" id="KW-0812">Transmembrane</keyword>
<feature type="transmembrane region" description="Helical" evidence="1">
    <location>
        <begin position="62"/>
        <end position="82"/>
    </location>
</feature>
<accession>A0A4Y7I5C7</accession>
<dbReference type="AlphaFoldDB" id="A0A4Y7I5C7"/>
<sequence length="231" mass="25761">MISGFCLFAALTVIGLETKGAVVIAGFFFVLRLFAYKLTYSFLSITGCNLEMKKKREIHLCFWEVESGLMLAVIICVFVTKWQSFKVKRNLSLVSCNRDVYPEMNLSVVVLAAKGFFQTPESGFLYDTSGISLFFVRYQVQSSFADGVARAAMYDLIHMEKELNVILDPGEAQPAISCTGDSGPVSYLEQVVSPISETMVKTTKSSFVEHQTIEVFTGLFLVLTIQVVTFR</sequence>
<reference evidence="2 3" key="1">
    <citation type="journal article" date="2018" name="Science">
        <title>The opium poppy genome and morphinan production.</title>
        <authorList>
            <person name="Guo L."/>
            <person name="Winzer T."/>
            <person name="Yang X."/>
            <person name="Li Y."/>
            <person name="Ning Z."/>
            <person name="He Z."/>
            <person name="Teodor R."/>
            <person name="Lu Y."/>
            <person name="Bowser T.A."/>
            <person name="Graham I.A."/>
            <person name="Ye K."/>
        </authorList>
    </citation>
    <scope>NUCLEOTIDE SEQUENCE [LARGE SCALE GENOMIC DNA]</scope>
    <source>
        <strain evidence="3">cv. HN1</strain>
        <tissue evidence="2">Leaves</tissue>
    </source>
</reference>
<evidence type="ECO:0000313" key="2">
    <source>
        <dbReference type="EMBL" id="RZC44133.1"/>
    </source>
</evidence>
<organism evidence="2 3">
    <name type="scientific">Papaver somniferum</name>
    <name type="common">Opium poppy</name>
    <dbReference type="NCBI Taxonomy" id="3469"/>
    <lineage>
        <taxon>Eukaryota</taxon>
        <taxon>Viridiplantae</taxon>
        <taxon>Streptophyta</taxon>
        <taxon>Embryophyta</taxon>
        <taxon>Tracheophyta</taxon>
        <taxon>Spermatophyta</taxon>
        <taxon>Magnoliopsida</taxon>
        <taxon>Ranunculales</taxon>
        <taxon>Papaveraceae</taxon>
        <taxon>Papaveroideae</taxon>
        <taxon>Papaver</taxon>
    </lineage>
</organism>
<keyword evidence="1" id="KW-0472">Membrane</keyword>
<evidence type="ECO:0000256" key="1">
    <source>
        <dbReference type="SAM" id="Phobius"/>
    </source>
</evidence>
<keyword evidence="1" id="KW-1133">Transmembrane helix</keyword>